<dbReference type="PANTHER" id="PTHR47122">
    <property type="entry name" value="MYB-LIKE DNA-BINDING DOMAIN CONTAINING PROTEIN, EXPRESSED"/>
    <property type="match status" value="1"/>
</dbReference>
<feature type="compositionally biased region" description="Low complexity" evidence="3">
    <location>
        <begin position="150"/>
        <end position="168"/>
    </location>
</feature>
<dbReference type="PROSITE" id="PS50090">
    <property type="entry name" value="MYB_LIKE"/>
    <property type="match status" value="1"/>
</dbReference>
<feature type="compositionally biased region" description="Acidic residues" evidence="3">
    <location>
        <begin position="336"/>
        <end position="348"/>
    </location>
</feature>
<dbReference type="InterPro" id="IPR001005">
    <property type="entry name" value="SANT/Myb"/>
</dbReference>
<feature type="region of interest" description="Disordered" evidence="3">
    <location>
        <begin position="146"/>
        <end position="175"/>
    </location>
</feature>
<dbReference type="EMBL" id="OIVN01000133">
    <property type="protein sequence ID" value="SPC74893.1"/>
    <property type="molecule type" value="Genomic_DNA"/>
</dbReference>
<gene>
    <name evidence="6" type="ORF">FSB_LOCUS2775</name>
</gene>
<dbReference type="SUPFAM" id="SSF46689">
    <property type="entry name" value="Homeodomain-like"/>
    <property type="match status" value="1"/>
</dbReference>
<evidence type="ECO:0000256" key="2">
    <source>
        <dbReference type="ARBA" id="ARBA00023242"/>
    </source>
</evidence>
<comment type="subcellular location">
    <subcellularLocation>
        <location evidence="1">Nucleus</location>
    </subcellularLocation>
</comment>
<dbReference type="PANTHER" id="PTHR47122:SF5">
    <property type="entry name" value="TRF-LIKE 8"/>
    <property type="match status" value="1"/>
</dbReference>
<feature type="region of interest" description="Disordered" evidence="3">
    <location>
        <begin position="320"/>
        <end position="363"/>
    </location>
</feature>
<dbReference type="CDD" id="cd11660">
    <property type="entry name" value="SANT_TRF"/>
    <property type="match status" value="1"/>
</dbReference>
<dbReference type="Gene3D" id="1.10.246.220">
    <property type="match status" value="1"/>
</dbReference>
<name>A0A2N9EJ97_FAGSY</name>
<proteinExistence type="predicted"/>
<evidence type="ECO:0000259" key="4">
    <source>
        <dbReference type="PROSITE" id="PS50090"/>
    </source>
</evidence>
<feature type="compositionally biased region" description="Basic and acidic residues" evidence="3">
    <location>
        <begin position="426"/>
        <end position="436"/>
    </location>
</feature>
<feature type="region of interest" description="Disordered" evidence="3">
    <location>
        <begin position="461"/>
        <end position="498"/>
    </location>
</feature>
<organism evidence="6">
    <name type="scientific">Fagus sylvatica</name>
    <name type="common">Beechnut</name>
    <dbReference type="NCBI Taxonomy" id="28930"/>
    <lineage>
        <taxon>Eukaryota</taxon>
        <taxon>Viridiplantae</taxon>
        <taxon>Streptophyta</taxon>
        <taxon>Embryophyta</taxon>
        <taxon>Tracheophyta</taxon>
        <taxon>Spermatophyta</taxon>
        <taxon>Magnoliopsida</taxon>
        <taxon>eudicotyledons</taxon>
        <taxon>Gunneridae</taxon>
        <taxon>Pentapetalae</taxon>
        <taxon>rosids</taxon>
        <taxon>fabids</taxon>
        <taxon>Fagales</taxon>
        <taxon>Fagaceae</taxon>
        <taxon>Fagus</taxon>
    </lineage>
</organism>
<feature type="domain" description="HTH myb-type" evidence="5">
    <location>
        <begin position="375"/>
        <end position="419"/>
    </location>
</feature>
<accession>A0A2N9EJ97</accession>
<feature type="compositionally biased region" description="Basic residues" evidence="3">
    <location>
        <begin position="352"/>
        <end position="363"/>
    </location>
</feature>
<evidence type="ECO:0000313" key="6">
    <source>
        <dbReference type="EMBL" id="SPC74893.1"/>
    </source>
</evidence>
<evidence type="ECO:0000259" key="5">
    <source>
        <dbReference type="PROSITE" id="PS51294"/>
    </source>
</evidence>
<feature type="region of interest" description="Disordered" evidence="3">
    <location>
        <begin position="418"/>
        <end position="439"/>
    </location>
</feature>
<dbReference type="AlphaFoldDB" id="A0A2N9EJ97"/>
<evidence type="ECO:0000256" key="1">
    <source>
        <dbReference type="ARBA" id="ARBA00004123"/>
    </source>
</evidence>
<dbReference type="InterPro" id="IPR009057">
    <property type="entry name" value="Homeodomain-like_sf"/>
</dbReference>
<dbReference type="PROSITE" id="PS51294">
    <property type="entry name" value="HTH_MYB"/>
    <property type="match status" value="1"/>
</dbReference>
<dbReference type="SMART" id="SM00717">
    <property type="entry name" value="SANT"/>
    <property type="match status" value="1"/>
</dbReference>
<reference evidence="6" key="1">
    <citation type="submission" date="2018-02" db="EMBL/GenBank/DDBJ databases">
        <authorList>
            <person name="Cohen D.B."/>
            <person name="Kent A.D."/>
        </authorList>
    </citation>
    <scope>NUCLEOTIDE SEQUENCE</scope>
</reference>
<dbReference type="GO" id="GO:0005634">
    <property type="term" value="C:nucleus"/>
    <property type="evidence" value="ECO:0007669"/>
    <property type="project" value="UniProtKB-SubCell"/>
</dbReference>
<dbReference type="Pfam" id="PF00249">
    <property type="entry name" value="Myb_DNA-binding"/>
    <property type="match status" value="1"/>
</dbReference>
<protein>
    <submittedName>
        <fullName evidence="6">Uncharacterized protein</fullName>
    </submittedName>
</protein>
<dbReference type="InterPro" id="IPR017930">
    <property type="entry name" value="Myb_dom"/>
</dbReference>
<feature type="domain" description="Myb-like" evidence="4">
    <location>
        <begin position="360"/>
        <end position="415"/>
    </location>
</feature>
<keyword evidence="2" id="KW-0539">Nucleus</keyword>
<evidence type="ECO:0000256" key="3">
    <source>
        <dbReference type="SAM" id="MobiDB-lite"/>
    </source>
</evidence>
<sequence length="498" mass="55346">MISTLVKKDDSFVSALEDEAIEVEHLLAEPKNDNVSVDGVLSFGEENLGKCLQMEDFSCGFEYGLRTSSGGFDSNTTQEGEEELHLGSEFSSSFENYALLGLDGFLDEVDEVDDLEATHGLSNACEDFLLDIEFEKAIGLDSGPREASYLGNSSSESQSPGLSGSSNGAVGISESSTATIPESECKNGALNKALTCELHGGSRSKCGCQTPAEDLASLELRKYDDFDNDEKSFLEASTISAVLREKRLRKPTRRYIEELSDKKSRCLKGGEKYSAAATKDTSLKVRSHNELHNIRRRALKVVPREKPLRGTSIQLVSEVRARRGRPKKQAPILVPESEEEPLSSESEDDRVTKKRSKKHDRRKHQRMWILPEVMKLVDGISEHGVGRWTEIKRQLFSTSAYRTPIDLRDKWRNLLRASGAQKPNKKGVEQKQEHSLRPLPNSLLRRVRELAKMHPYPRVRMSKKSCLSQVAPPMLPGPSKGAPSNLGGGRSVRRKNCT</sequence>